<sequence length="589" mass="65724">MYMYRTHTCGELVAKDSGKAVVLCGWVDTRRDHGSLTFIDLRDRYGLTQVVLNPEKAEGAHEAAKRVRREFVVKVSGKVRARPKGTENASWKTGAIEVEADSLEVIAVALPLPIEFSDKAQSSEESKLTYRYLDLRGLDLQANIIARHRITKIVRDFYSENGFLDIETPILAKSTPEGARDYLVPSRVHPGRFYALPQSPQIFKQLLMVAGFDRYMQVARCFRDEDLRADRQPEFTQIDVEMSFVDEEDVMQLHEKLMHRIFSEFMGVKLKLPFPRLTYDEAVARYGIDRPDTRFGLELFDLTGILSRSDFNVFKAVVKDGGVIKCVTVPGKGGFSRGELSELEGFVKIYKAKGLASLRVSGGKLDGQTAKFIPDALAKELLKCAGAKDNDMVLIVAGPAKVVNDSLGFLRNHLAEKLGLIGKGEWNFLWVTSFPMFEWSEEEQKLNAMHHPFTSPKIEDLPLIEKEPLKIRAKAYDLVLNGIEIGGGSIRIHSPEVQSRVFSALGISEQSAREKFGFMLDAFKYGAPPHGGLAFGLDRLVMLLVGAPSIREVIAFPKNKAAVSLMDGSPSPVDEKQLKELRLKADAAK</sequence>
<dbReference type="SUPFAM" id="SSF50249">
    <property type="entry name" value="Nucleic acid-binding proteins"/>
    <property type="match status" value="1"/>
</dbReference>
<feature type="binding site" evidence="7">
    <location>
        <position position="484"/>
    </location>
    <ligand>
        <name>ATP</name>
        <dbReference type="ChEBI" id="CHEBI:30616"/>
    </ligand>
</feature>
<dbReference type="GO" id="GO:0004815">
    <property type="term" value="F:aspartate-tRNA ligase activity"/>
    <property type="evidence" value="ECO:0007669"/>
    <property type="project" value="UniProtKB-UniRule"/>
</dbReference>
<dbReference type="InterPro" id="IPR006195">
    <property type="entry name" value="aa-tRNA-synth_II"/>
</dbReference>
<gene>
    <name evidence="7 9" type="primary">aspS</name>
    <name evidence="9" type="ORF">HY544_00895</name>
</gene>
<dbReference type="Gene3D" id="2.40.50.140">
    <property type="entry name" value="Nucleic acid-binding proteins"/>
    <property type="match status" value="1"/>
</dbReference>
<keyword evidence="6 7" id="KW-0030">Aminoacyl-tRNA synthetase</keyword>
<dbReference type="InterPro" id="IPR047090">
    <property type="entry name" value="AspRS_core"/>
</dbReference>
<dbReference type="InterPro" id="IPR047089">
    <property type="entry name" value="Asp-tRNA-ligase_1_N"/>
</dbReference>
<comment type="function">
    <text evidence="7">Aspartyl-tRNA synthetase with relaxed tRNA specificity since it is able to aspartylate not only its cognate tRNA(Asp) but also tRNA(Asn). Reaction proceeds in two steps: L-aspartate is first activated by ATP to form Asp-AMP and then transferred to the acceptor end of tRNA(Asp/Asn).</text>
</comment>
<dbReference type="InterPro" id="IPR012340">
    <property type="entry name" value="NA-bd_OB-fold"/>
</dbReference>
<dbReference type="Pfam" id="PF00152">
    <property type="entry name" value="tRNA-synt_2"/>
    <property type="match status" value="1"/>
</dbReference>
<evidence type="ECO:0000256" key="4">
    <source>
        <dbReference type="ARBA" id="ARBA00022840"/>
    </source>
</evidence>
<dbReference type="InterPro" id="IPR004365">
    <property type="entry name" value="NA-bd_OB_tRNA"/>
</dbReference>
<dbReference type="InterPro" id="IPR004115">
    <property type="entry name" value="GAD-like_sf"/>
</dbReference>
<keyword evidence="4 7" id="KW-0067">ATP-binding</keyword>
<dbReference type="Proteomes" id="UP000732298">
    <property type="component" value="Unassembled WGS sequence"/>
</dbReference>
<feature type="site" description="Important for tRNA non-discrimination" evidence="7">
    <location>
        <position position="33"/>
    </location>
</feature>
<dbReference type="NCBIfam" id="TIGR00459">
    <property type="entry name" value="aspS_bact"/>
    <property type="match status" value="1"/>
</dbReference>
<comment type="catalytic activity">
    <reaction evidence="7">
        <text>tRNA(Asx) + L-aspartate + ATP = L-aspartyl-tRNA(Asx) + AMP + diphosphate</text>
        <dbReference type="Rhea" id="RHEA:18349"/>
        <dbReference type="Rhea" id="RHEA-COMP:9710"/>
        <dbReference type="Rhea" id="RHEA-COMP:9711"/>
        <dbReference type="ChEBI" id="CHEBI:29991"/>
        <dbReference type="ChEBI" id="CHEBI:30616"/>
        <dbReference type="ChEBI" id="CHEBI:33019"/>
        <dbReference type="ChEBI" id="CHEBI:78442"/>
        <dbReference type="ChEBI" id="CHEBI:78516"/>
        <dbReference type="ChEBI" id="CHEBI:456215"/>
        <dbReference type="EC" id="6.1.1.23"/>
    </reaction>
</comment>
<dbReference type="GO" id="GO:0005737">
    <property type="term" value="C:cytoplasm"/>
    <property type="evidence" value="ECO:0007669"/>
    <property type="project" value="UniProtKB-SubCell"/>
</dbReference>
<dbReference type="NCBIfam" id="NF001750">
    <property type="entry name" value="PRK00476.1"/>
    <property type="match status" value="1"/>
</dbReference>
<feature type="region of interest" description="Aspartate" evidence="7">
    <location>
        <begin position="201"/>
        <end position="204"/>
    </location>
</feature>
<feature type="domain" description="Aminoacyl-transfer RNA synthetases class-II family profile" evidence="8">
    <location>
        <begin position="147"/>
        <end position="557"/>
    </location>
</feature>
<comment type="similarity">
    <text evidence="1 7">Belongs to the class-II aminoacyl-tRNA synthetase family. Type 1 subfamily.</text>
</comment>
<dbReference type="InterPro" id="IPR004524">
    <property type="entry name" value="Asp-tRNA-ligase_1"/>
</dbReference>
<reference evidence="9" key="1">
    <citation type="submission" date="2020-07" db="EMBL/GenBank/DDBJ databases">
        <title>Huge and variable diversity of episymbiotic CPR bacteria and DPANN archaea in groundwater ecosystems.</title>
        <authorList>
            <person name="He C.Y."/>
            <person name="Keren R."/>
            <person name="Whittaker M."/>
            <person name="Farag I.F."/>
            <person name="Doudna J."/>
            <person name="Cate J.H.D."/>
            <person name="Banfield J.F."/>
        </authorList>
    </citation>
    <scope>NUCLEOTIDE SEQUENCE</scope>
    <source>
        <strain evidence="9">NC_groundwater_1296_Ag_S-0.2um_52_80</strain>
    </source>
</reference>
<comment type="subcellular location">
    <subcellularLocation>
        <location evidence="7">Cytoplasm</location>
    </subcellularLocation>
</comment>
<dbReference type="InterPro" id="IPR045864">
    <property type="entry name" value="aa-tRNA-synth_II/BPL/LPL"/>
</dbReference>
<dbReference type="EC" id="6.1.1.23" evidence="7"/>
<dbReference type="PANTHER" id="PTHR22594">
    <property type="entry name" value="ASPARTYL/LYSYL-TRNA SYNTHETASE"/>
    <property type="match status" value="1"/>
</dbReference>
<keyword evidence="2 7" id="KW-0436">Ligase</keyword>
<evidence type="ECO:0000259" key="8">
    <source>
        <dbReference type="PROSITE" id="PS50862"/>
    </source>
</evidence>
<dbReference type="CDD" id="cd04317">
    <property type="entry name" value="EcAspRS_like_N"/>
    <property type="match status" value="1"/>
</dbReference>
<dbReference type="PROSITE" id="PS50862">
    <property type="entry name" value="AA_TRNA_LIGASE_II"/>
    <property type="match status" value="1"/>
</dbReference>
<dbReference type="GO" id="GO:0003676">
    <property type="term" value="F:nucleic acid binding"/>
    <property type="evidence" value="ECO:0007669"/>
    <property type="project" value="InterPro"/>
</dbReference>
<dbReference type="Gene3D" id="3.30.930.10">
    <property type="entry name" value="Bira Bifunctional Protein, Domain 2"/>
    <property type="match status" value="1"/>
</dbReference>
<accession>A0A8T3YPD2</accession>
<evidence type="ECO:0000256" key="1">
    <source>
        <dbReference type="ARBA" id="ARBA00006303"/>
    </source>
</evidence>
<dbReference type="Gene3D" id="3.30.1360.30">
    <property type="entry name" value="GAD-like domain"/>
    <property type="match status" value="1"/>
</dbReference>
<feature type="binding site" evidence="7">
    <location>
        <begin position="536"/>
        <end position="539"/>
    </location>
    <ligand>
        <name>ATP</name>
        <dbReference type="ChEBI" id="CHEBI:30616"/>
    </ligand>
</feature>
<name>A0A8T3YPD2_9ARCH</name>
<dbReference type="PANTHER" id="PTHR22594:SF5">
    <property type="entry name" value="ASPARTATE--TRNA LIGASE, MITOCHONDRIAL"/>
    <property type="match status" value="1"/>
</dbReference>
<evidence type="ECO:0000256" key="3">
    <source>
        <dbReference type="ARBA" id="ARBA00022741"/>
    </source>
</evidence>
<dbReference type="GO" id="GO:0006422">
    <property type="term" value="P:aspartyl-tRNA aminoacylation"/>
    <property type="evidence" value="ECO:0007669"/>
    <property type="project" value="UniProtKB-UniRule"/>
</dbReference>
<dbReference type="PRINTS" id="PR01042">
    <property type="entry name" value="TRNASYNTHASP"/>
</dbReference>
<keyword evidence="7" id="KW-0963">Cytoplasm</keyword>
<evidence type="ECO:0000256" key="2">
    <source>
        <dbReference type="ARBA" id="ARBA00022598"/>
    </source>
</evidence>
<feature type="site" description="Important for tRNA non-discrimination" evidence="7">
    <location>
        <position position="85"/>
    </location>
</feature>
<feature type="binding site" evidence="7">
    <location>
        <position position="232"/>
    </location>
    <ligand>
        <name>ATP</name>
        <dbReference type="ChEBI" id="CHEBI:30616"/>
    </ligand>
</feature>
<proteinExistence type="inferred from homology"/>
<dbReference type="HAMAP" id="MF_00044">
    <property type="entry name" value="Asp_tRNA_synth_type1"/>
    <property type="match status" value="1"/>
</dbReference>
<feature type="binding site" evidence="7">
    <location>
        <begin position="223"/>
        <end position="225"/>
    </location>
    <ligand>
        <name>ATP</name>
        <dbReference type="ChEBI" id="CHEBI:30616"/>
    </ligand>
</feature>
<keyword evidence="5 7" id="KW-0648">Protein biosynthesis</keyword>
<protein>
    <recommendedName>
        <fullName evidence="7">Aspartate--tRNA(Asp/Asn) ligase</fullName>
        <ecNumber evidence="7">6.1.1.23</ecNumber>
    </recommendedName>
    <alternativeName>
        <fullName evidence="7">Aspartyl-tRNA synthetase</fullName>
        <shortName evidence="7">AspRS</shortName>
    </alternativeName>
    <alternativeName>
        <fullName evidence="7">Non-discriminating aspartyl-tRNA synthetase</fullName>
        <shortName evidence="7">ND-AspRS</shortName>
    </alternativeName>
</protein>
<dbReference type="AlphaFoldDB" id="A0A8T3YPD2"/>
<dbReference type="EMBL" id="JACQPB010000011">
    <property type="protein sequence ID" value="MBI4210049.1"/>
    <property type="molecule type" value="Genomic_DNA"/>
</dbReference>
<dbReference type="GO" id="GO:0050560">
    <property type="term" value="F:aspartate-tRNA(Asn) ligase activity"/>
    <property type="evidence" value="ECO:0007669"/>
    <property type="project" value="UniProtKB-EC"/>
</dbReference>
<dbReference type="CDD" id="cd00777">
    <property type="entry name" value="AspRS_core"/>
    <property type="match status" value="1"/>
</dbReference>
<feature type="binding site" evidence="7">
    <location>
        <position position="177"/>
    </location>
    <ligand>
        <name>L-aspartate</name>
        <dbReference type="ChEBI" id="CHEBI:29991"/>
    </ligand>
</feature>
<dbReference type="InterPro" id="IPR029351">
    <property type="entry name" value="GAD_dom"/>
</dbReference>
<dbReference type="Pfam" id="PF02938">
    <property type="entry name" value="GAD"/>
    <property type="match status" value="1"/>
</dbReference>
<feature type="binding site" evidence="7">
    <location>
        <position position="223"/>
    </location>
    <ligand>
        <name>L-aspartate</name>
        <dbReference type="ChEBI" id="CHEBI:29991"/>
    </ligand>
</feature>
<feature type="binding site" evidence="7">
    <location>
        <position position="491"/>
    </location>
    <ligand>
        <name>L-aspartate</name>
        <dbReference type="ChEBI" id="CHEBI:29991"/>
    </ligand>
</feature>
<evidence type="ECO:0000256" key="7">
    <source>
        <dbReference type="HAMAP-Rule" id="MF_00044"/>
    </source>
</evidence>
<feature type="binding site" evidence="7">
    <location>
        <position position="450"/>
    </location>
    <ligand>
        <name>L-aspartate</name>
        <dbReference type="ChEBI" id="CHEBI:29991"/>
    </ligand>
</feature>
<dbReference type="SUPFAM" id="SSF55681">
    <property type="entry name" value="Class II aaRS and biotin synthetases"/>
    <property type="match status" value="1"/>
</dbReference>
<dbReference type="GO" id="GO:0005524">
    <property type="term" value="F:ATP binding"/>
    <property type="evidence" value="ECO:0007669"/>
    <property type="project" value="UniProtKB-UniRule"/>
</dbReference>
<evidence type="ECO:0000313" key="9">
    <source>
        <dbReference type="EMBL" id="MBI4210049.1"/>
    </source>
</evidence>
<dbReference type="InterPro" id="IPR004364">
    <property type="entry name" value="Aa-tRNA-synt_II"/>
</dbReference>
<evidence type="ECO:0000313" key="10">
    <source>
        <dbReference type="Proteomes" id="UP000732298"/>
    </source>
</evidence>
<evidence type="ECO:0000256" key="6">
    <source>
        <dbReference type="ARBA" id="ARBA00023146"/>
    </source>
</evidence>
<keyword evidence="3 7" id="KW-0547">Nucleotide-binding</keyword>
<dbReference type="InterPro" id="IPR002312">
    <property type="entry name" value="Asp/Asn-tRNA-synth_IIb"/>
</dbReference>
<comment type="caution">
    <text evidence="9">The sequence shown here is derived from an EMBL/GenBank/DDBJ whole genome shotgun (WGS) entry which is preliminary data.</text>
</comment>
<dbReference type="Pfam" id="PF01336">
    <property type="entry name" value="tRNA_anti-codon"/>
    <property type="match status" value="1"/>
</dbReference>
<evidence type="ECO:0000256" key="5">
    <source>
        <dbReference type="ARBA" id="ARBA00022917"/>
    </source>
</evidence>
<comment type="subunit">
    <text evidence="7">Homodimer.</text>
</comment>
<dbReference type="SUPFAM" id="SSF55261">
    <property type="entry name" value="GAD domain-like"/>
    <property type="match status" value="1"/>
</dbReference>
<organism evidence="9 10">
    <name type="scientific">Candidatus Iainarchaeum sp</name>
    <dbReference type="NCBI Taxonomy" id="3101447"/>
    <lineage>
        <taxon>Archaea</taxon>
        <taxon>Candidatus Iainarchaeota</taxon>
        <taxon>Candidatus Iainarchaeia</taxon>
        <taxon>Candidatus Iainarchaeales</taxon>
        <taxon>Candidatus Iainarchaeaceae</taxon>
        <taxon>Candidatus Iainarchaeum</taxon>
    </lineage>
</organism>